<evidence type="ECO:0000256" key="2">
    <source>
        <dbReference type="ARBA" id="ARBA00008989"/>
    </source>
</evidence>
<dbReference type="GO" id="GO:0006094">
    <property type="term" value="P:gluconeogenesis"/>
    <property type="evidence" value="ECO:0007669"/>
    <property type="project" value="InterPro"/>
</dbReference>
<dbReference type="GO" id="GO:0046872">
    <property type="term" value="F:metal ion binding"/>
    <property type="evidence" value="ECO:0007669"/>
    <property type="project" value="UniProtKB-KW"/>
</dbReference>
<accession>A0A5M6I8P8</accession>
<dbReference type="InterPro" id="IPR004464">
    <property type="entry name" value="FBPase_class-2/SBPase"/>
</dbReference>
<evidence type="ECO:0000256" key="8">
    <source>
        <dbReference type="PIRSR" id="PIRSR004532-1"/>
    </source>
</evidence>
<dbReference type="NCBIfam" id="TIGR00330">
    <property type="entry name" value="glpX"/>
    <property type="match status" value="1"/>
</dbReference>
<dbReference type="PANTHER" id="PTHR30447">
    <property type="entry name" value="FRUCTOSE-1,6-BISPHOSPHATASE CLASS 2"/>
    <property type="match status" value="1"/>
</dbReference>
<dbReference type="EMBL" id="VWPJ01000016">
    <property type="protein sequence ID" value="KAA5604616.1"/>
    <property type="molecule type" value="Genomic_DNA"/>
</dbReference>
<keyword evidence="6 7" id="KW-0119">Carbohydrate metabolism</keyword>
<comment type="cofactor">
    <cofactor evidence="8">
        <name>Mn(2+)</name>
        <dbReference type="ChEBI" id="CHEBI:29035"/>
    </cofactor>
</comment>
<evidence type="ECO:0000256" key="5">
    <source>
        <dbReference type="ARBA" id="ARBA00023211"/>
    </source>
</evidence>
<evidence type="ECO:0000256" key="1">
    <source>
        <dbReference type="ARBA" id="ARBA00001273"/>
    </source>
</evidence>
<feature type="binding site" evidence="8">
    <location>
        <position position="90"/>
    </location>
    <ligand>
        <name>Mn(2+)</name>
        <dbReference type="ChEBI" id="CHEBI:29035"/>
        <label>2</label>
    </ligand>
</feature>
<sequence length="338" mass="35049">MTGGSAPLFLYALRTVTEGAASAAYDWIGRGRKEDGDGAAVDAMRLALNQLAIDGVVVIGEGEKDEAPALYNGERLGTAPGDTALDIAVDPVEGTTYLANGQTNALAVIAVAPRGTMMDPGPAFYMEKLVVPPAARGKIDPTWPVERRLTALGKALGKPVADLTVYVLEKPRHRGLVERIHDAGARVALYPAGDVAGALMAAIPDSGIDCLMGTGGTPEGVMSACAVRALGGDFMGRLDPQLPTEQMAVRDAGLSATHWYALEDMIRSDNVFFCATGITTGLLLDGVRRTATHECLQSMLISGASGERQKLINWRPRPQGIPGGTTGGPAGAVTGSAA</sequence>
<dbReference type="Pfam" id="PF03320">
    <property type="entry name" value="FBPase_glpX"/>
    <property type="match status" value="1"/>
</dbReference>
<dbReference type="Gene3D" id="3.40.190.90">
    <property type="match status" value="1"/>
</dbReference>
<name>A0A5M6I8P8_9PROT</name>
<proteinExistence type="inferred from homology"/>
<dbReference type="Proteomes" id="UP000324065">
    <property type="component" value="Unassembled WGS sequence"/>
</dbReference>
<gene>
    <name evidence="10" type="primary">glpX</name>
    <name evidence="10" type="ORF">F1188_15120</name>
</gene>
<evidence type="ECO:0000256" key="9">
    <source>
        <dbReference type="SAM" id="MobiDB-lite"/>
    </source>
</evidence>
<keyword evidence="5 8" id="KW-0464">Manganese</keyword>
<dbReference type="PANTHER" id="PTHR30447:SF0">
    <property type="entry name" value="FRUCTOSE-1,6-BISPHOSPHATASE 1 CLASS 2-RELATED"/>
    <property type="match status" value="1"/>
</dbReference>
<comment type="similarity">
    <text evidence="2 7">Belongs to the FBPase class 2 family.</text>
</comment>
<dbReference type="GO" id="GO:0006071">
    <property type="term" value="P:glycerol metabolic process"/>
    <property type="evidence" value="ECO:0007669"/>
    <property type="project" value="InterPro"/>
</dbReference>
<evidence type="ECO:0000256" key="4">
    <source>
        <dbReference type="ARBA" id="ARBA00022801"/>
    </source>
</evidence>
<comment type="caution">
    <text evidence="10">The sequence shown here is derived from an EMBL/GenBank/DDBJ whole genome shotgun (WGS) entry which is preliminary data.</text>
</comment>
<reference evidence="10 11" key="1">
    <citation type="submission" date="2019-09" db="EMBL/GenBank/DDBJ databases">
        <title>Genome sequence of Roseospira marina, one of the more divergent members of the non-sulfur purple photosynthetic bacterial family, the Rhodospirillaceae.</title>
        <authorList>
            <person name="Meyer T."/>
            <person name="Kyndt J."/>
        </authorList>
    </citation>
    <scope>NUCLEOTIDE SEQUENCE [LARGE SCALE GENOMIC DNA]</scope>
    <source>
        <strain evidence="10 11">DSM 15113</strain>
    </source>
</reference>
<dbReference type="OrthoDB" id="9779353at2"/>
<evidence type="ECO:0000313" key="10">
    <source>
        <dbReference type="EMBL" id="KAA5604616.1"/>
    </source>
</evidence>
<keyword evidence="3 8" id="KW-0479">Metal-binding</keyword>
<keyword evidence="11" id="KW-1185">Reference proteome</keyword>
<dbReference type="GO" id="GO:0042132">
    <property type="term" value="F:fructose 1,6-bisphosphate 1-phosphatase activity"/>
    <property type="evidence" value="ECO:0007669"/>
    <property type="project" value="UniProtKB-EC"/>
</dbReference>
<feature type="binding site" evidence="8">
    <location>
        <position position="61"/>
    </location>
    <ligand>
        <name>Mn(2+)</name>
        <dbReference type="ChEBI" id="CHEBI:29035"/>
        <label>1</label>
    </ligand>
</feature>
<organism evidence="10 11">
    <name type="scientific">Roseospira marina</name>
    <dbReference type="NCBI Taxonomy" id="140057"/>
    <lineage>
        <taxon>Bacteria</taxon>
        <taxon>Pseudomonadati</taxon>
        <taxon>Pseudomonadota</taxon>
        <taxon>Alphaproteobacteria</taxon>
        <taxon>Rhodospirillales</taxon>
        <taxon>Rhodospirillaceae</taxon>
        <taxon>Roseospira</taxon>
    </lineage>
</organism>
<dbReference type="GO" id="GO:0030388">
    <property type="term" value="P:fructose 1,6-bisphosphate metabolic process"/>
    <property type="evidence" value="ECO:0007669"/>
    <property type="project" value="TreeGrafter"/>
</dbReference>
<comment type="catalytic activity">
    <reaction evidence="1">
        <text>beta-D-fructose 1,6-bisphosphate + H2O = beta-D-fructose 6-phosphate + phosphate</text>
        <dbReference type="Rhea" id="RHEA:11064"/>
        <dbReference type="ChEBI" id="CHEBI:15377"/>
        <dbReference type="ChEBI" id="CHEBI:32966"/>
        <dbReference type="ChEBI" id="CHEBI:43474"/>
        <dbReference type="ChEBI" id="CHEBI:57634"/>
        <dbReference type="EC" id="3.1.3.11"/>
    </reaction>
</comment>
<dbReference type="SUPFAM" id="SSF56655">
    <property type="entry name" value="Carbohydrate phosphatase"/>
    <property type="match status" value="1"/>
</dbReference>
<keyword evidence="4 10" id="KW-0378">Hydrolase</keyword>
<feature type="compositionally biased region" description="Gly residues" evidence="9">
    <location>
        <begin position="321"/>
        <end position="330"/>
    </location>
</feature>
<dbReference type="PIRSF" id="PIRSF004532">
    <property type="entry name" value="GlpX"/>
    <property type="match status" value="1"/>
</dbReference>
<evidence type="ECO:0000256" key="7">
    <source>
        <dbReference type="PIRNR" id="PIRNR004532"/>
    </source>
</evidence>
<dbReference type="Gene3D" id="3.30.540.10">
    <property type="entry name" value="Fructose-1,6-Bisphosphatase, subunit A, domain 1"/>
    <property type="match status" value="1"/>
</dbReference>
<evidence type="ECO:0000256" key="3">
    <source>
        <dbReference type="ARBA" id="ARBA00022723"/>
    </source>
</evidence>
<dbReference type="AlphaFoldDB" id="A0A5M6I8P8"/>
<feature type="binding site" evidence="8">
    <location>
        <position position="37"/>
    </location>
    <ligand>
        <name>Mn(2+)</name>
        <dbReference type="ChEBI" id="CHEBI:29035"/>
        <label>1</label>
    </ligand>
</feature>
<feature type="binding site" evidence="8">
    <location>
        <position position="219"/>
    </location>
    <ligand>
        <name>Mn(2+)</name>
        <dbReference type="ChEBI" id="CHEBI:29035"/>
        <label>2</label>
    </ligand>
</feature>
<evidence type="ECO:0000313" key="11">
    <source>
        <dbReference type="Proteomes" id="UP000324065"/>
    </source>
</evidence>
<feature type="region of interest" description="Disordered" evidence="9">
    <location>
        <begin position="316"/>
        <end position="338"/>
    </location>
</feature>
<protein>
    <recommendedName>
        <fullName evidence="7">Fructose-1,6-bisphosphatase</fullName>
    </recommendedName>
</protein>
<feature type="binding site" evidence="8">
    <location>
        <position position="93"/>
    </location>
    <ligand>
        <name>Mn(2+)</name>
        <dbReference type="ChEBI" id="CHEBI:29035"/>
        <label>2</label>
    </ligand>
</feature>
<evidence type="ECO:0000256" key="6">
    <source>
        <dbReference type="ARBA" id="ARBA00023277"/>
    </source>
</evidence>
<dbReference type="GO" id="GO:0005829">
    <property type="term" value="C:cytosol"/>
    <property type="evidence" value="ECO:0007669"/>
    <property type="project" value="TreeGrafter"/>
</dbReference>
<dbReference type="CDD" id="cd01516">
    <property type="entry name" value="FBPase_glpX"/>
    <property type="match status" value="1"/>
</dbReference>